<dbReference type="AlphaFoldDB" id="A0A6V7PPV0"/>
<dbReference type="InterPro" id="IPR001623">
    <property type="entry name" value="DnaJ_domain"/>
</dbReference>
<dbReference type="CDD" id="cd06257">
    <property type="entry name" value="DnaJ"/>
    <property type="match status" value="1"/>
</dbReference>
<dbReference type="PANTHER" id="PTHR46620">
    <property type="entry name" value="J DOMAIN-CONTAINING PROTEIN SPF31"/>
    <property type="match status" value="1"/>
</dbReference>
<dbReference type="PROSITE" id="PS50076">
    <property type="entry name" value="DNAJ_2"/>
    <property type="match status" value="1"/>
</dbReference>
<name>A0A6V7PPV0_ANACO</name>
<dbReference type="Pfam" id="PF00226">
    <property type="entry name" value="DnaJ"/>
    <property type="match status" value="1"/>
</dbReference>
<dbReference type="SMART" id="SM00271">
    <property type="entry name" value="DnaJ"/>
    <property type="match status" value="1"/>
</dbReference>
<feature type="compositionally biased region" description="Basic residues" evidence="1">
    <location>
        <begin position="112"/>
        <end position="124"/>
    </location>
</feature>
<feature type="region of interest" description="Disordered" evidence="1">
    <location>
        <begin position="79"/>
        <end position="138"/>
    </location>
</feature>
<feature type="compositionally biased region" description="Basic and acidic residues" evidence="1">
    <location>
        <begin position="87"/>
        <end position="107"/>
    </location>
</feature>
<reference evidence="3" key="1">
    <citation type="submission" date="2020-07" db="EMBL/GenBank/DDBJ databases">
        <authorList>
            <person name="Lin J."/>
        </authorList>
    </citation>
    <scope>NUCLEOTIDE SEQUENCE</scope>
</reference>
<protein>
    <recommendedName>
        <fullName evidence="2">J domain-containing protein</fullName>
    </recommendedName>
</protein>
<dbReference type="PANTHER" id="PTHR46620:SF1">
    <property type="entry name" value="J DOMAIN-CONTAINING PROTEIN SPF31"/>
    <property type="match status" value="1"/>
</dbReference>
<evidence type="ECO:0000256" key="1">
    <source>
        <dbReference type="SAM" id="MobiDB-lite"/>
    </source>
</evidence>
<dbReference type="SUPFAM" id="SSF46565">
    <property type="entry name" value="Chaperone J-domain"/>
    <property type="match status" value="1"/>
</dbReference>
<feature type="domain" description="J" evidence="2">
    <location>
        <begin position="36"/>
        <end position="108"/>
    </location>
</feature>
<dbReference type="InterPro" id="IPR036869">
    <property type="entry name" value="J_dom_sf"/>
</dbReference>
<proteinExistence type="predicted"/>
<evidence type="ECO:0000259" key="2">
    <source>
        <dbReference type="PROSITE" id="PS50076"/>
    </source>
</evidence>
<accession>A0A6V7PPV0</accession>
<gene>
    <name evidence="3" type="ORF">CB5_LOCUS15914</name>
</gene>
<organism evidence="3">
    <name type="scientific">Ananas comosus var. bracteatus</name>
    <name type="common">red pineapple</name>
    <dbReference type="NCBI Taxonomy" id="296719"/>
    <lineage>
        <taxon>Eukaryota</taxon>
        <taxon>Viridiplantae</taxon>
        <taxon>Streptophyta</taxon>
        <taxon>Embryophyta</taxon>
        <taxon>Tracheophyta</taxon>
        <taxon>Spermatophyta</taxon>
        <taxon>Magnoliopsida</taxon>
        <taxon>Liliopsida</taxon>
        <taxon>Poales</taxon>
        <taxon>Bromeliaceae</taxon>
        <taxon>Bromelioideae</taxon>
        <taxon>Ananas</taxon>
    </lineage>
</organism>
<dbReference type="GO" id="GO:0005783">
    <property type="term" value="C:endoplasmic reticulum"/>
    <property type="evidence" value="ECO:0007669"/>
    <property type="project" value="UniProtKB-ARBA"/>
</dbReference>
<sequence>MAAETDDQLLKSFLAEVSEVERDNEVRRILSCFKLNPFEHLKLPFDSSPDEVKKQYRKLSLLVHPDKCKHPQAKEAFAAAETAANKWQREEGVEEKKTQSRVAEKKMGSAQSRKRKKEKRRVNPKTKEMSLSKAGLTH</sequence>
<dbReference type="EMBL" id="LR862150">
    <property type="protein sequence ID" value="CAD1832703.1"/>
    <property type="molecule type" value="Genomic_DNA"/>
</dbReference>
<evidence type="ECO:0000313" key="3">
    <source>
        <dbReference type="EMBL" id="CAD1832703.1"/>
    </source>
</evidence>
<dbReference type="Gene3D" id="1.10.287.110">
    <property type="entry name" value="DnaJ domain"/>
    <property type="match status" value="1"/>
</dbReference>